<proteinExistence type="predicted"/>
<dbReference type="Gene3D" id="1.20.1330.10">
    <property type="entry name" value="f41 fragment of flagellin, N-terminal domain"/>
    <property type="match status" value="2"/>
</dbReference>
<dbReference type="InterPro" id="IPR001492">
    <property type="entry name" value="Flagellin"/>
</dbReference>
<feature type="domain" description="Flagellin N-terminal" evidence="1">
    <location>
        <begin position="3"/>
        <end position="141"/>
    </location>
</feature>
<evidence type="ECO:0000313" key="3">
    <source>
        <dbReference type="Proteomes" id="UP001197795"/>
    </source>
</evidence>
<dbReference type="InterPro" id="IPR001029">
    <property type="entry name" value="Flagellin_N"/>
</dbReference>
<dbReference type="EMBL" id="JAJEPV010000010">
    <property type="protein sequence ID" value="MCC2119072.1"/>
    <property type="molecule type" value="Genomic_DNA"/>
</dbReference>
<reference evidence="2 3" key="1">
    <citation type="submission" date="2021-10" db="EMBL/GenBank/DDBJ databases">
        <title>Anaerobic single-cell dispensing facilitates the cultivation of human gut bacteria.</title>
        <authorList>
            <person name="Afrizal A."/>
        </authorList>
    </citation>
    <scope>NUCLEOTIDE SEQUENCE [LARGE SCALE GENOMIC DNA]</scope>
    <source>
        <strain evidence="2 3">CLA-AA-H273</strain>
    </source>
</reference>
<accession>A0AAE3D702</accession>
<keyword evidence="3" id="KW-1185">Reference proteome</keyword>
<dbReference type="PANTHER" id="PTHR42792">
    <property type="entry name" value="FLAGELLIN"/>
    <property type="match status" value="1"/>
</dbReference>
<dbReference type="GO" id="GO:0009288">
    <property type="term" value="C:bacterial-type flagellum"/>
    <property type="evidence" value="ECO:0007669"/>
    <property type="project" value="InterPro"/>
</dbReference>
<dbReference type="AlphaFoldDB" id="A0AAE3D702"/>
<organism evidence="2 3">
    <name type="scientific">Waltera acetigignens</name>
    <dbReference type="NCBI Taxonomy" id="2981769"/>
    <lineage>
        <taxon>Bacteria</taxon>
        <taxon>Bacillati</taxon>
        <taxon>Bacillota</taxon>
        <taxon>Clostridia</taxon>
        <taxon>Lachnospirales</taxon>
        <taxon>Lachnospiraceae</taxon>
        <taxon>Waltera</taxon>
    </lineage>
</organism>
<dbReference type="RefSeq" id="WP_227732966.1">
    <property type="nucleotide sequence ID" value="NZ_JAJEPV010000010.1"/>
</dbReference>
<dbReference type="PANTHER" id="PTHR42792:SF1">
    <property type="entry name" value="FLAGELLAR HOOK-ASSOCIATED PROTEIN 3"/>
    <property type="match status" value="1"/>
</dbReference>
<sequence>MRITNKIMQRNNLSNINTNKVYQDKLSTQMSTQKKVSRPSDDPVVSIRALRLRSNVTEVTQYYSKNIPDAESWLDVTEDALKNLTEIITNMIGQCTKASNGDLKSADRQIILEQLKALGDEVYSTGDADYAGRYVFTGYRTDTSLSFDKEYNTKYEITEQLDNSSITQLTKIDTGKLLDITAANYNNANNSKITEQDIKSTEVYRIQLAYDDCRDKNANPAAAPSISFYEKDPVTGEAVMKEPTWDSTMFTIKSSTEDPYTEAAKNDDALIYVPDTGEILLGRNRYDKLMACKDDPSTSGKNEGEIRVTYQKDHWVKGDLRPEHYFACTSTDADGKVTDYNKSYLDGKSEKQVIEYDVGFNQTIQVNSTADECFQHGIGRTVDDLVQAMQDVVDLENVKTKIEGLQETATGTDAETLTKQMEAVEKALTLAKDKCQKMFESGITTFQGYLDDANLCVTNCGTRSSKLELIDNRMKSQKTTFETLKSENEDIDVTETAIDLKSAEMTYEAALMATGKVMQTTLLNFI</sequence>
<dbReference type="SUPFAM" id="SSF64518">
    <property type="entry name" value="Phase 1 flagellin"/>
    <property type="match status" value="1"/>
</dbReference>
<gene>
    <name evidence="2" type="ORF">LKD75_05600</name>
</gene>
<comment type="caution">
    <text evidence="2">The sequence shown here is derived from an EMBL/GenBank/DDBJ whole genome shotgun (WGS) entry which is preliminary data.</text>
</comment>
<dbReference type="Pfam" id="PF00669">
    <property type="entry name" value="Flagellin_N"/>
    <property type="match status" value="1"/>
</dbReference>
<dbReference type="GO" id="GO:0005198">
    <property type="term" value="F:structural molecule activity"/>
    <property type="evidence" value="ECO:0007669"/>
    <property type="project" value="InterPro"/>
</dbReference>
<evidence type="ECO:0000259" key="1">
    <source>
        <dbReference type="Pfam" id="PF00669"/>
    </source>
</evidence>
<protein>
    <recommendedName>
        <fullName evidence="1">Flagellin N-terminal domain-containing protein</fullName>
    </recommendedName>
</protein>
<name>A0AAE3D702_9FIRM</name>
<dbReference type="Proteomes" id="UP001197795">
    <property type="component" value="Unassembled WGS sequence"/>
</dbReference>
<evidence type="ECO:0000313" key="2">
    <source>
        <dbReference type="EMBL" id="MCC2119072.1"/>
    </source>
</evidence>